<dbReference type="RefSeq" id="WP_103683393.1">
    <property type="nucleotide sequence ID" value="NZ_PQGG01000012.1"/>
</dbReference>
<evidence type="ECO:0000256" key="6">
    <source>
        <dbReference type="ARBA" id="ARBA00022989"/>
    </source>
</evidence>
<feature type="transmembrane region" description="Helical" evidence="8">
    <location>
        <begin position="126"/>
        <end position="144"/>
    </location>
</feature>
<feature type="transmembrane region" description="Helical" evidence="8">
    <location>
        <begin position="156"/>
        <end position="176"/>
    </location>
</feature>
<evidence type="ECO:0000313" key="12">
    <source>
        <dbReference type="Proteomes" id="UP000237222"/>
    </source>
</evidence>
<evidence type="ECO:0000256" key="5">
    <source>
        <dbReference type="ARBA" id="ARBA00022692"/>
    </source>
</evidence>
<evidence type="ECO:0000256" key="4">
    <source>
        <dbReference type="ARBA" id="ARBA00022679"/>
    </source>
</evidence>
<proteinExistence type="predicted"/>
<protein>
    <submittedName>
        <fullName evidence="11">Phosphoethanolamine transferase</fullName>
    </submittedName>
</protein>
<dbReference type="InterPro" id="IPR058130">
    <property type="entry name" value="PEA_transf_C"/>
</dbReference>
<dbReference type="InterPro" id="IPR040423">
    <property type="entry name" value="PEA_transferase"/>
</dbReference>
<evidence type="ECO:0000256" key="1">
    <source>
        <dbReference type="ARBA" id="ARBA00004429"/>
    </source>
</evidence>
<keyword evidence="4 11" id="KW-0808">Transferase</keyword>
<dbReference type="Gene3D" id="3.40.720.10">
    <property type="entry name" value="Alkaline Phosphatase, subunit A"/>
    <property type="match status" value="1"/>
</dbReference>
<reference evidence="11" key="1">
    <citation type="submission" date="2018-01" db="EMBL/GenBank/DDBJ databases">
        <authorList>
            <person name="Yu X.-D."/>
        </authorList>
    </citation>
    <scope>NUCLEOTIDE SEQUENCE</scope>
    <source>
        <strain evidence="11">ZX-21</strain>
    </source>
</reference>
<feature type="domain" description="Sulfatase N-terminal" evidence="9">
    <location>
        <begin position="239"/>
        <end position="520"/>
    </location>
</feature>
<keyword evidence="6 8" id="KW-1133">Transmembrane helix</keyword>
<dbReference type="PANTHER" id="PTHR30443:SF0">
    <property type="entry name" value="PHOSPHOETHANOLAMINE TRANSFERASE EPTA"/>
    <property type="match status" value="1"/>
</dbReference>
<dbReference type="Proteomes" id="UP000237222">
    <property type="component" value="Unassembled WGS sequence"/>
</dbReference>
<dbReference type="InterPro" id="IPR017850">
    <property type="entry name" value="Alkaline_phosphatase_core_sf"/>
</dbReference>
<evidence type="ECO:0000259" key="10">
    <source>
        <dbReference type="Pfam" id="PF08019"/>
    </source>
</evidence>
<dbReference type="PANTHER" id="PTHR30443">
    <property type="entry name" value="INNER MEMBRANE PROTEIN"/>
    <property type="match status" value="1"/>
</dbReference>
<comment type="subcellular location">
    <subcellularLocation>
        <location evidence="1">Cell inner membrane</location>
        <topology evidence="1">Multi-pass membrane protein</topology>
    </subcellularLocation>
</comment>
<evidence type="ECO:0000256" key="8">
    <source>
        <dbReference type="SAM" id="Phobius"/>
    </source>
</evidence>
<dbReference type="CDD" id="cd16017">
    <property type="entry name" value="LptA"/>
    <property type="match status" value="1"/>
</dbReference>
<dbReference type="InterPro" id="IPR012549">
    <property type="entry name" value="EptA-like_N"/>
</dbReference>
<gene>
    <name evidence="11" type="ORF">C0068_05000</name>
</gene>
<dbReference type="GO" id="GO:0016776">
    <property type="term" value="F:phosphotransferase activity, phosphate group as acceptor"/>
    <property type="evidence" value="ECO:0007669"/>
    <property type="project" value="TreeGrafter"/>
</dbReference>
<feature type="transmembrane region" description="Helical" evidence="8">
    <location>
        <begin position="50"/>
        <end position="75"/>
    </location>
</feature>
<keyword evidence="3" id="KW-0997">Cell inner membrane</keyword>
<organism evidence="11 12">
    <name type="scientific">Zhongshania marina</name>
    <dbReference type="NCBI Taxonomy" id="2304603"/>
    <lineage>
        <taxon>Bacteria</taxon>
        <taxon>Pseudomonadati</taxon>
        <taxon>Pseudomonadota</taxon>
        <taxon>Gammaproteobacteria</taxon>
        <taxon>Cellvibrionales</taxon>
        <taxon>Spongiibacteraceae</taxon>
        <taxon>Zhongshania</taxon>
    </lineage>
</organism>
<keyword evidence="5 8" id="KW-0812">Transmembrane</keyword>
<evidence type="ECO:0000313" key="11">
    <source>
        <dbReference type="EMBL" id="POP53633.1"/>
    </source>
</evidence>
<dbReference type="InterPro" id="IPR000917">
    <property type="entry name" value="Sulfatase_N"/>
</dbReference>
<sequence>MNTSPKFRPLIKKLLPEYLTLIILALFLCLSANLRFFQKVLDIYPWASNQGFICSLVLLLFACLLFFAALFSVVLSVRVTAVIFLLVAASSAHFSDSFGTVIDSDMLRNVLETNVAESADLLNPSLGLRLLLLGFLPALFIWRFSASGTGFISSALKNGLISIITLGIAAACIAGFSSQYASFFREHKPVRYYINPAYPIYSAINLGASFIPKGPPRPFQALQAQANIVEEQEAHSELIVLVIGETARADHFSLNGYERETNPQLAKQDRLISYSNIQSCGTATAISVPCMFSYSTHANFDLKSARNTENGLDLLKSAGVNVLWRDNNSDSKGVADRVEYENFRSPGLNPICDSECRDIGMLGGLQEYVDGHSGDTLIVLHQMGSHGPAYFARYPKEFEKFTPSCRSAELSECSQQEVINAYDNTILYTDYFLSQVIRFLESNSSRYETAMFYVSDHGESLGESGIYLHGMPYGFAPRAQTHVPVLAWVGASSDIDYEQSKLLKDTANTHDAVFDTLMTIFEVTTSLLPTSAAQLVILKPEEEEEVASVPH</sequence>
<keyword evidence="2" id="KW-1003">Cell membrane</keyword>
<dbReference type="Pfam" id="PF08019">
    <property type="entry name" value="EptA_B_N"/>
    <property type="match status" value="1"/>
</dbReference>
<keyword evidence="7 8" id="KW-0472">Membrane</keyword>
<accession>A0A2S4HI34</accession>
<evidence type="ECO:0000259" key="9">
    <source>
        <dbReference type="Pfam" id="PF00884"/>
    </source>
</evidence>
<dbReference type="SUPFAM" id="SSF53649">
    <property type="entry name" value="Alkaline phosphatase-like"/>
    <property type="match status" value="1"/>
</dbReference>
<dbReference type="Pfam" id="PF00884">
    <property type="entry name" value="Sulfatase"/>
    <property type="match status" value="1"/>
</dbReference>
<dbReference type="GO" id="GO:0005886">
    <property type="term" value="C:plasma membrane"/>
    <property type="evidence" value="ECO:0007669"/>
    <property type="project" value="UniProtKB-SubCell"/>
</dbReference>
<comment type="caution">
    <text evidence="11">The sequence shown here is derived from an EMBL/GenBank/DDBJ whole genome shotgun (WGS) entry which is preliminary data.</text>
</comment>
<name>A0A2S4HI34_9GAMM</name>
<dbReference type="EMBL" id="PQGG01000012">
    <property type="protein sequence ID" value="POP53633.1"/>
    <property type="molecule type" value="Genomic_DNA"/>
</dbReference>
<evidence type="ECO:0000256" key="3">
    <source>
        <dbReference type="ARBA" id="ARBA00022519"/>
    </source>
</evidence>
<dbReference type="OrthoDB" id="9786870at2"/>
<feature type="domain" description="Phosphoethanolamine transferase N-terminal" evidence="10">
    <location>
        <begin position="60"/>
        <end position="206"/>
    </location>
</feature>
<dbReference type="NCBIfam" id="NF028537">
    <property type="entry name" value="P_eth_NH2_trans"/>
    <property type="match status" value="1"/>
</dbReference>
<dbReference type="AlphaFoldDB" id="A0A2S4HI34"/>
<evidence type="ECO:0000256" key="2">
    <source>
        <dbReference type="ARBA" id="ARBA00022475"/>
    </source>
</evidence>
<dbReference type="GO" id="GO:0009244">
    <property type="term" value="P:lipopolysaccharide core region biosynthetic process"/>
    <property type="evidence" value="ECO:0007669"/>
    <property type="project" value="TreeGrafter"/>
</dbReference>
<evidence type="ECO:0000256" key="7">
    <source>
        <dbReference type="ARBA" id="ARBA00023136"/>
    </source>
</evidence>